<dbReference type="SUPFAM" id="SSF46557">
    <property type="entry name" value="GreA transcript cleavage protein, N-terminal domain"/>
    <property type="match status" value="1"/>
</dbReference>
<dbReference type="PANTHER" id="PTHR30437">
    <property type="entry name" value="TRANSCRIPTION ELONGATION FACTOR GREA"/>
    <property type="match status" value="1"/>
</dbReference>
<dbReference type="NCBIfam" id="NF001263">
    <property type="entry name" value="PRK00226.1-4"/>
    <property type="match status" value="1"/>
</dbReference>
<dbReference type="InterPro" id="IPR036953">
    <property type="entry name" value="GreA/GreB_C_sf"/>
</dbReference>
<comment type="caution">
    <text evidence="12">The sequence shown here is derived from an EMBL/GenBank/DDBJ whole genome shotgun (WGS) entry which is preliminary data.</text>
</comment>
<dbReference type="Pfam" id="PF03449">
    <property type="entry name" value="GreA_GreB_N"/>
    <property type="match status" value="1"/>
</dbReference>
<dbReference type="Proteomes" id="UP000177579">
    <property type="component" value="Unassembled WGS sequence"/>
</dbReference>
<dbReference type="GO" id="GO:0070063">
    <property type="term" value="F:RNA polymerase binding"/>
    <property type="evidence" value="ECO:0007669"/>
    <property type="project" value="InterPro"/>
</dbReference>
<dbReference type="EMBL" id="MFGO01000038">
    <property type="protein sequence ID" value="OGF40031.1"/>
    <property type="molecule type" value="Genomic_DNA"/>
</dbReference>
<evidence type="ECO:0000256" key="2">
    <source>
        <dbReference type="ARBA" id="ARBA00013729"/>
    </source>
</evidence>
<dbReference type="SUPFAM" id="SSF54534">
    <property type="entry name" value="FKBP-like"/>
    <property type="match status" value="1"/>
</dbReference>
<dbReference type="GO" id="GO:0003677">
    <property type="term" value="F:DNA binding"/>
    <property type="evidence" value="ECO:0007669"/>
    <property type="project" value="UniProtKB-UniRule"/>
</dbReference>
<dbReference type="InterPro" id="IPR023459">
    <property type="entry name" value="Tscrpt_elong_fac_GreA/B_fam"/>
</dbReference>
<organism evidence="12 13">
    <name type="scientific">Candidatus Falkowbacteria bacterium RIFOXYD2_FULL_34_120</name>
    <dbReference type="NCBI Taxonomy" id="1798007"/>
    <lineage>
        <taxon>Bacteria</taxon>
        <taxon>Candidatus Falkowiibacteriota</taxon>
    </lineage>
</organism>
<accession>A0A1F5TNE9</accession>
<dbReference type="InterPro" id="IPR028624">
    <property type="entry name" value="Tscrpt_elong_fac_GreA/B"/>
</dbReference>
<comment type="function">
    <text evidence="6 8 9">Necessary for efficient RNA polymerase transcription elongation past template-encoded arresting sites. The arresting sites in DNA have the property of trapping a certain fraction of elongating RNA polymerases that pass through, resulting in locked ternary complexes. Cleavage of the nascent transcript by cleavage factors such as GreA or GreB allows the resumption of elongation from the new 3'terminus. GreA releases sequences of 2 to 3 nucleotides.</text>
</comment>
<dbReference type="GO" id="GO:0006354">
    <property type="term" value="P:DNA-templated transcription elongation"/>
    <property type="evidence" value="ECO:0007669"/>
    <property type="project" value="TreeGrafter"/>
</dbReference>
<evidence type="ECO:0000256" key="8">
    <source>
        <dbReference type="HAMAP-Rule" id="MF_00105"/>
    </source>
</evidence>
<protein>
    <recommendedName>
        <fullName evidence="2 8">Transcription elongation factor GreA</fullName>
    </recommendedName>
    <alternativeName>
        <fullName evidence="7 8">Transcript cleavage factor GreA</fullName>
    </alternativeName>
</protein>
<evidence type="ECO:0000256" key="6">
    <source>
        <dbReference type="ARBA" id="ARBA00024916"/>
    </source>
</evidence>
<dbReference type="AlphaFoldDB" id="A0A1F5TNE9"/>
<name>A0A1F5TNE9_9BACT</name>
<dbReference type="FunFam" id="1.10.287.180:FF:000001">
    <property type="entry name" value="Transcription elongation factor GreA"/>
    <property type="match status" value="1"/>
</dbReference>
<dbReference type="PIRSF" id="PIRSF006092">
    <property type="entry name" value="GreA_GreB"/>
    <property type="match status" value="1"/>
</dbReference>
<dbReference type="PROSITE" id="PS00829">
    <property type="entry name" value="GREAB_1"/>
    <property type="match status" value="1"/>
</dbReference>
<dbReference type="GO" id="GO:0032784">
    <property type="term" value="P:regulation of DNA-templated transcription elongation"/>
    <property type="evidence" value="ECO:0007669"/>
    <property type="project" value="UniProtKB-UniRule"/>
</dbReference>
<dbReference type="HAMAP" id="MF_00105">
    <property type="entry name" value="GreA_GreB"/>
    <property type="match status" value="1"/>
</dbReference>
<keyword evidence="5 8" id="KW-0804">Transcription</keyword>
<evidence type="ECO:0000256" key="4">
    <source>
        <dbReference type="ARBA" id="ARBA00023125"/>
    </source>
</evidence>
<dbReference type="InterPro" id="IPR018151">
    <property type="entry name" value="TF_GreA/GreB_CS"/>
</dbReference>
<gene>
    <name evidence="8" type="primary">greA</name>
    <name evidence="12" type="ORF">A2531_07455</name>
</gene>
<keyword evidence="3 8" id="KW-0805">Transcription regulation</keyword>
<comment type="similarity">
    <text evidence="1 8 9">Belongs to the GreA/GreB family.</text>
</comment>
<dbReference type="InterPro" id="IPR006359">
    <property type="entry name" value="Tscrpt_elong_fac_GreA"/>
</dbReference>
<dbReference type="InterPro" id="IPR001437">
    <property type="entry name" value="Tscrpt_elong_fac_GreA/B_C"/>
</dbReference>
<evidence type="ECO:0000313" key="12">
    <source>
        <dbReference type="EMBL" id="OGF40031.1"/>
    </source>
</evidence>
<dbReference type="Pfam" id="PF01272">
    <property type="entry name" value="GreA_GreB"/>
    <property type="match status" value="1"/>
</dbReference>
<evidence type="ECO:0000256" key="5">
    <source>
        <dbReference type="ARBA" id="ARBA00023163"/>
    </source>
</evidence>
<evidence type="ECO:0000259" key="11">
    <source>
        <dbReference type="Pfam" id="PF03449"/>
    </source>
</evidence>
<evidence type="ECO:0000259" key="10">
    <source>
        <dbReference type="Pfam" id="PF01272"/>
    </source>
</evidence>
<dbReference type="Gene3D" id="1.10.287.180">
    <property type="entry name" value="Transcription elongation factor, GreA/GreB, N-terminal domain"/>
    <property type="match status" value="1"/>
</dbReference>
<feature type="domain" description="Transcription elongation factor GreA/GreB C-terminal" evidence="10">
    <location>
        <begin position="81"/>
        <end position="151"/>
    </location>
</feature>
<evidence type="ECO:0000256" key="3">
    <source>
        <dbReference type="ARBA" id="ARBA00023015"/>
    </source>
</evidence>
<dbReference type="Gene3D" id="3.10.50.30">
    <property type="entry name" value="Transcription elongation factor, GreA/GreB, C-terminal domain"/>
    <property type="match status" value="1"/>
</dbReference>
<dbReference type="PANTHER" id="PTHR30437:SF4">
    <property type="entry name" value="TRANSCRIPTION ELONGATION FACTOR GREA"/>
    <property type="match status" value="1"/>
</dbReference>
<evidence type="ECO:0000256" key="1">
    <source>
        <dbReference type="ARBA" id="ARBA00008213"/>
    </source>
</evidence>
<evidence type="ECO:0000256" key="9">
    <source>
        <dbReference type="RuleBase" id="RU000556"/>
    </source>
</evidence>
<proteinExistence type="inferred from homology"/>
<dbReference type="NCBIfam" id="TIGR01462">
    <property type="entry name" value="greA"/>
    <property type="match status" value="1"/>
</dbReference>
<reference evidence="12 13" key="1">
    <citation type="journal article" date="2016" name="Nat. Commun.">
        <title>Thousands of microbial genomes shed light on interconnected biogeochemical processes in an aquifer system.</title>
        <authorList>
            <person name="Anantharaman K."/>
            <person name="Brown C.T."/>
            <person name="Hug L.A."/>
            <person name="Sharon I."/>
            <person name="Castelle C.J."/>
            <person name="Probst A.J."/>
            <person name="Thomas B.C."/>
            <person name="Singh A."/>
            <person name="Wilkins M.J."/>
            <person name="Karaoz U."/>
            <person name="Brodie E.L."/>
            <person name="Williams K.H."/>
            <person name="Hubbard S.S."/>
            <person name="Banfield J.F."/>
        </authorList>
    </citation>
    <scope>NUCLEOTIDE SEQUENCE [LARGE SCALE GENOMIC DNA]</scope>
</reference>
<sequence>MTDQIISQEGYEKLKNELEYLKTTKRREIADRIQAAKEMGDLSENAEYSEAKDAQAFNDGKIAELSQQLKNLIVVGGDGKKNEVGMGSKITVETGGKIKEYTIVSFNEVDPLLGKISNESPIGQAFLGKKKDATVIVSTPRGEIEYRIVDIQ</sequence>
<feature type="domain" description="Transcription elongation factor GreA/GreB N-terminal" evidence="11">
    <location>
        <begin position="5"/>
        <end position="73"/>
    </location>
</feature>
<keyword evidence="4 8" id="KW-0238">DNA-binding</keyword>
<evidence type="ECO:0000256" key="7">
    <source>
        <dbReference type="ARBA" id="ARBA00030776"/>
    </source>
</evidence>
<dbReference type="InterPro" id="IPR022691">
    <property type="entry name" value="Tscrpt_elong_fac_GreA/B_N"/>
</dbReference>
<evidence type="ECO:0000313" key="13">
    <source>
        <dbReference type="Proteomes" id="UP000177579"/>
    </source>
</evidence>
<dbReference type="InterPro" id="IPR036805">
    <property type="entry name" value="Tscrpt_elong_fac_GreA/B_N_sf"/>
</dbReference>